<keyword evidence="4" id="KW-0547">Nucleotide-binding</keyword>
<keyword evidence="3" id="KW-0808">Transferase</keyword>
<protein>
    <recommendedName>
        <fullName evidence="2">pyridoxal kinase</fullName>
        <ecNumber evidence="2">2.7.1.35</ecNumber>
    </recommendedName>
</protein>
<dbReference type="GO" id="GO:0008478">
    <property type="term" value="F:pyridoxal kinase activity"/>
    <property type="evidence" value="ECO:0007669"/>
    <property type="project" value="UniProtKB-EC"/>
</dbReference>
<dbReference type="EC" id="2.7.1.35" evidence="2"/>
<dbReference type="GO" id="GO:0005524">
    <property type="term" value="F:ATP binding"/>
    <property type="evidence" value="ECO:0007669"/>
    <property type="project" value="UniProtKB-KW"/>
</dbReference>
<evidence type="ECO:0000313" key="9">
    <source>
        <dbReference type="Proteomes" id="UP001153069"/>
    </source>
</evidence>
<dbReference type="InterPro" id="IPR029056">
    <property type="entry name" value="Ribokinase-like"/>
</dbReference>
<evidence type="ECO:0000256" key="4">
    <source>
        <dbReference type="ARBA" id="ARBA00022741"/>
    </source>
</evidence>
<dbReference type="EMBL" id="CAICTM010001795">
    <property type="protein sequence ID" value="CAB9526229.1"/>
    <property type="molecule type" value="Genomic_DNA"/>
</dbReference>
<evidence type="ECO:0000256" key="5">
    <source>
        <dbReference type="ARBA" id="ARBA00022777"/>
    </source>
</evidence>
<dbReference type="InterPro" id="IPR013749">
    <property type="entry name" value="PM/HMP-P_kinase-1"/>
</dbReference>
<dbReference type="NCBIfam" id="TIGR00687">
    <property type="entry name" value="pyridox_kin"/>
    <property type="match status" value="1"/>
</dbReference>
<proteinExistence type="inferred from homology"/>
<dbReference type="InterPro" id="IPR004625">
    <property type="entry name" value="PyrdxlKinase"/>
</dbReference>
<comment type="caution">
    <text evidence="8">The sequence shown here is derived from an EMBL/GenBank/DDBJ whole genome shotgun (WGS) entry which is preliminary data.</text>
</comment>
<dbReference type="Pfam" id="PF08543">
    <property type="entry name" value="Phos_pyr_kin"/>
    <property type="match status" value="1"/>
</dbReference>
<organism evidence="8 9">
    <name type="scientific">Seminavis robusta</name>
    <dbReference type="NCBI Taxonomy" id="568900"/>
    <lineage>
        <taxon>Eukaryota</taxon>
        <taxon>Sar</taxon>
        <taxon>Stramenopiles</taxon>
        <taxon>Ochrophyta</taxon>
        <taxon>Bacillariophyta</taxon>
        <taxon>Bacillariophyceae</taxon>
        <taxon>Bacillariophycidae</taxon>
        <taxon>Naviculales</taxon>
        <taxon>Naviculaceae</taxon>
        <taxon>Seminavis</taxon>
    </lineage>
</organism>
<accession>A0A9N8EWB7</accession>
<reference evidence="8" key="1">
    <citation type="submission" date="2020-06" db="EMBL/GenBank/DDBJ databases">
        <authorList>
            <consortium name="Plant Systems Biology data submission"/>
        </authorList>
    </citation>
    <scope>NUCLEOTIDE SEQUENCE</scope>
    <source>
        <strain evidence="8">D6</strain>
    </source>
</reference>
<evidence type="ECO:0000256" key="6">
    <source>
        <dbReference type="ARBA" id="ARBA00022840"/>
    </source>
</evidence>
<dbReference type="PANTHER" id="PTHR10534:SF2">
    <property type="entry name" value="PYRIDOXAL KINASE"/>
    <property type="match status" value="1"/>
</dbReference>
<dbReference type="AlphaFoldDB" id="A0A9N8EWB7"/>
<evidence type="ECO:0000256" key="2">
    <source>
        <dbReference type="ARBA" id="ARBA00012104"/>
    </source>
</evidence>
<evidence type="ECO:0000256" key="3">
    <source>
        <dbReference type="ARBA" id="ARBA00022679"/>
    </source>
</evidence>
<sequence length="307" mass="33746">MESCSSGRVLSIQSHVVSGYVGNKAAVFPLQLLGFDVDPINSVHFSNHTGFPNGFEGDVLQGDQLRAIMKGLERNDLLSDVEHLLTGYIGSASFLSAVLDVLQILRNRPNGKRLRYVCDPVLGDVGSGFYVPQELVQLFRDKVIPEANVVTPNQFEAEQLTGMTLNSVDDVKVACKALHDIGPSLVVITSVLLKDDKDDTISVYASKRDEEKDTTELWCIQCPQLPGRYTGTGDLLSSLLLGHSAIENNIPKTLEVVMNTMSAVIKRTLELSPDIPLDSDHPRELRLIQCKAIIENPPIELKAQRIE</sequence>
<keyword evidence="5 8" id="KW-0418">Kinase</keyword>
<dbReference type="SUPFAM" id="SSF53613">
    <property type="entry name" value="Ribokinase-like"/>
    <property type="match status" value="1"/>
</dbReference>
<keyword evidence="9" id="KW-1185">Reference proteome</keyword>
<keyword evidence="6" id="KW-0067">ATP-binding</keyword>
<feature type="domain" description="Pyridoxamine kinase/Phosphomethylpyrimidine kinase" evidence="7">
    <location>
        <begin position="81"/>
        <end position="271"/>
    </location>
</feature>
<evidence type="ECO:0000313" key="8">
    <source>
        <dbReference type="EMBL" id="CAB9526229.1"/>
    </source>
</evidence>
<dbReference type="PANTHER" id="PTHR10534">
    <property type="entry name" value="PYRIDOXAL KINASE"/>
    <property type="match status" value="1"/>
</dbReference>
<dbReference type="GO" id="GO:0005829">
    <property type="term" value="C:cytosol"/>
    <property type="evidence" value="ECO:0007669"/>
    <property type="project" value="TreeGrafter"/>
</dbReference>
<dbReference type="CDD" id="cd01173">
    <property type="entry name" value="pyridoxal_pyridoxamine_kinase"/>
    <property type="match status" value="1"/>
</dbReference>
<name>A0A9N8EWB7_9STRA</name>
<dbReference type="Gene3D" id="3.40.1190.20">
    <property type="match status" value="1"/>
</dbReference>
<gene>
    <name evidence="8" type="ORF">SEMRO_1797_G298200.1</name>
</gene>
<dbReference type="OrthoDB" id="3689at2759"/>
<dbReference type="GO" id="GO:0009443">
    <property type="term" value="P:pyridoxal 5'-phosphate salvage"/>
    <property type="evidence" value="ECO:0007669"/>
    <property type="project" value="InterPro"/>
</dbReference>
<comment type="similarity">
    <text evidence="1">Belongs to the pyridoxine kinase family.</text>
</comment>
<evidence type="ECO:0000259" key="7">
    <source>
        <dbReference type="Pfam" id="PF08543"/>
    </source>
</evidence>
<evidence type="ECO:0000256" key="1">
    <source>
        <dbReference type="ARBA" id="ARBA00008805"/>
    </source>
</evidence>
<dbReference type="Proteomes" id="UP001153069">
    <property type="component" value="Unassembled WGS sequence"/>
</dbReference>